<dbReference type="AlphaFoldDB" id="A0A7J8MTT3"/>
<sequence>AEDQILETYIHNLPAPPSPLIEPYLRDDEQLQLGLLVDGSVVTRSVYAADWRDVWEELLGKVPETIYRARIDLNWLRTNFGGLDNDSTEVQREQQARVYILRIIGGLLMLDKSQNLFKWMPYSDPAIQECIRSEFLMNPNNWHVNVSLVVHAIVEIHESDRVLQQFGFRQSISLTPQDTEDLHHIDLLGRTNKHWPTFHAQYINIWNN</sequence>
<feature type="non-terminal residue" evidence="2">
    <location>
        <position position="208"/>
    </location>
</feature>
<evidence type="ECO:0000313" key="3">
    <source>
        <dbReference type="Proteomes" id="UP000593572"/>
    </source>
</evidence>
<name>A0A7J8MTT3_9ROSI</name>
<organism evidence="2 3">
    <name type="scientific">Gossypium lobatum</name>
    <dbReference type="NCBI Taxonomy" id="34289"/>
    <lineage>
        <taxon>Eukaryota</taxon>
        <taxon>Viridiplantae</taxon>
        <taxon>Streptophyta</taxon>
        <taxon>Embryophyta</taxon>
        <taxon>Tracheophyta</taxon>
        <taxon>Spermatophyta</taxon>
        <taxon>Magnoliopsida</taxon>
        <taxon>eudicotyledons</taxon>
        <taxon>Gunneridae</taxon>
        <taxon>Pentapetalae</taxon>
        <taxon>rosids</taxon>
        <taxon>malvids</taxon>
        <taxon>Malvales</taxon>
        <taxon>Malvaceae</taxon>
        <taxon>Malvoideae</taxon>
        <taxon>Gossypium</taxon>
    </lineage>
</organism>
<dbReference type="PANTHER" id="PTHR46033">
    <property type="entry name" value="PROTEIN MAIN-LIKE 2"/>
    <property type="match status" value="1"/>
</dbReference>
<protein>
    <recommendedName>
        <fullName evidence="1">Aminotransferase-like plant mobile domain-containing protein</fullName>
    </recommendedName>
</protein>
<reference evidence="2 3" key="1">
    <citation type="journal article" date="2019" name="Genome Biol. Evol.">
        <title>Insights into the evolution of the New World diploid cottons (Gossypium, subgenus Houzingenia) based on genome sequencing.</title>
        <authorList>
            <person name="Grover C.E."/>
            <person name="Arick M.A. 2nd"/>
            <person name="Thrash A."/>
            <person name="Conover J.L."/>
            <person name="Sanders W.S."/>
            <person name="Peterson D.G."/>
            <person name="Frelichowski J.E."/>
            <person name="Scheffler J.A."/>
            <person name="Scheffler B.E."/>
            <person name="Wendel J.F."/>
        </authorList>
    </citation>
    <scope>NUCLEOTIDE SEQUENCE [LARGE SCALE GENOMIC DNA]</scope>
    <source>
        <strain evidence="2">157</strain>
        <tissue evidence="2">Leaf</tissue>
    </source>
</reference>
<dbReference type="EMBL" id="JABEZX010000010">
    <property type="protein sequence ID" value="MBA0568128.1"/>
    <property type="molecule type" value="Genomic_DNA"/>
</dbReference>
<comment type="caution">
    <text evidence="2">The sequence shown here is derived from an EMBL/GenBank/DDBJ whole genome shotgun (WGS) entry which is preliminary data.</text>
</comment>
<dbReference type="InterPro" id="IPR019557">
    <property type="entry name" value="AminoTfrase-like_pln_mobile"/>
</dbReference>
<dbReference type="Proteomes" id="UP000593572">
    <property type="component" value="Unassembled WGS sequence"/>
</dbReference>
<accession>A0A7J8MTT3</accession>
<feature type="non-terminal residue" evidence="2">
    <location>
        <position position="1"/>
    </location>
</feature>
<feature type="domain" description="Aminotransferase-like plant mobile" evidence="1">
    <location>
        <begin position="110"/>
        <end position="205"/>
    </location>
</feature>
<dbReference type="PANTHER" id="PTHR46033:SF8">
    <property type="entry name" value="PROTEIN MAINTENANCE OF MERISTEMS-LIKE"/>
    <property type="match status" value="1"/>
</dbReference>
<keyword evidence="3" id="KW-1185">Reference proteome</keyword>
<evidence type="ECO:0000259" key="1">
    <source>
        <dbReference type="Pfam" id="PF10536"/>
    </source>
</evidence>
<dbReference type="GO" id="GO:0010073">
    <property type="term" value="P:meristem maintenance"/>
    <property type="evidence" value="ECO:0007669"/>
    <property type="project" value="InterPro"/>
</dbReference>
<proteinExistence type="predicted"/>
<dbReference type="Pfam" id="PF10536">
    <property type="entry name" value="PMD"/>
    <property type="match status" value="1"/>
</dbReference>
<gene>
    <name evidence="2" type="ORF">Golob_005641</name>
</gene>
<evidence type="ECO:0000313" key="2">
    <source>
        <dbReference type="EMBL" id="MBA0568128.1"/>
    </source>
</evidence>
<dbReference type="InterPro" id="IPR044824">
    <property type="entry name" value="MAIN-like"/>
</dbReference>